<keyword evidence="1" id="KW-1133">Transmembrane helix</keyword>
<feature type="transmembrane region" description="Helical" evidence="1">
    <location>
        <begin position="45"/>
        <end position="63"/>
    </location>
</feature>
<proteinExistence type="predicted"/>
<sequence>MPFFGSYELVFRLGFLNSCRYLDNVVLVLGLPFDLLPKLGFCPNLFSLFIILCLLLLSLILSIGDFQVGEGDPTKLDESWEVVLLLVVFKSLFNVMALKCLPKSSP</sequence>
<name>E9PA78_YEASX</name>
<reference evidence="2" key="1">
    <citation type="journal article" date="1993" name="Mol. Cell. Biol.">
        <title>CYC2 encodes a factor involved in mitochondrial import of yeast cytochrome c.</title>
        <authorList>
            <person name="Dumont M.E."/>
            <person name="Schlichter J.B."/>
            <person name="Cardillo T.S."/>
            <person name="Hayes M.K."/>
            <person name="Bethlendy G."/>
            <person name="Sherman F."/>
        </authorList>
    </citation>
    <scope>NUCLEOTIDE SEQUENCE</scope>
    <source>
        <strain evidence="2">FY1679</strain>
    </source>
</reference>
<evidence type="ECO:0000313" key="2">
    <source>
        <dbReference type="EMBL" id="CAA60747.1"/>
    </source>
</evidence>
<dbReference type="AlphaFoldDB" id="E9PA78"/>
<reference evidence="2" key="2">
    <citation type="journal article" date="1994" name="Biosci. Biotechnol. Biochem.">
        <title>Molecular cloning of a gene, DHS1, which complements a drug-hypersensitive mutation of the yeast Saccharomyces cerevisiae.</title>
        <authorList>
            <person name="Lee Y.S."/>
            <person name="Shimizu J."/>
            <person name="Yoda K."/>
            <person name="Yamasaki M."/>
        </authorList>
    </citation>
    <scope>NUCLEOTIDE SEQUENCE</scope>
    <source>
        <strain evidence="2">FY1679</strain>
    </source>
</reference>
<organism evidence="2">
    <name type="scientific">Saccharomyces cerevisiae</name>
    <name type="common">Baker's yeast</name>
    <dbReference type="NCBI Taxonomy" id="4932"/>
    <lineage>
        <taxon>Eukaryota</taxon>
        <taxon>Fungi</taxon>
        <taxon>Dikarya</taxon>
        <taxon>Ascomycota</taxon>
        <taxon>Saccharomycotina</taxon>
        <taxon>Saccharomycetes</taxon>
        <taxon>Saccharomycetales</taxon>
        <taxon>Saccharomycetaceae</taxon>
        <taxon>Saccharomyces</taxon>
    </lineage>
</organism>
<protein>
    <submittedName>
        <fullName evidence="2">ORF OR26.21 protein</fullName>
    </submittedName>
</protein>
<dbReference type="EMBL" id="X87331">
    <property type="protein sequence ID" value="CAA60747.1"/>
    <property type="molecule type" value="Genomic_DNA"/>
</dbReference>
<accession>E9PA78</accession>
<evidence type="ECO:0000256" key="1">
    <source>
        <dbReference type="SAM" id="Phobius"/>
    </source>
</evidence>
<keyword evidence="1" id="KW-0472">Membrane</keyword>
<gene>
    <name evidence="2" type="primary">ORF OR26.21</name>
</gene>
<reference evidence="2" key="3">
    <citation type="submission" date="1995-05" db="EMBL/GenBank/DDBJ databases">
        <authorList>
            <person name="de Haan M."/>
        </authorList>
    </citation>
    <scope>NUCLEOTIDE SEQUENCE</scope>
    <source>
        <strain evidence="2">FY1679</strain>
    </source>
</reference>
<keyword evidence="1" id="KW-0812">Transmembrane</keyword>